<keyword evidence="3" id="KW-1185">Reference proteome</keyword>
<gene>
    <name evidence="1" type="ORF">C122C_1009</name>
    <name evidence="2" type="ORF">KIJ12_06660</name>
</gene>
<dbReference type="RefSeq" id="WP_010382032.1">
    <property type="nucleotide sequence ID" value="NZ_BPKT01000007.1"/>
</dbReference>
<evidence type="ECO:0000313" key="1">
    <source>
        <dbReference type="EMBL" id="CUW12000.1"/>
    </source>
</evidence>
<proteinExistence type="predicted"/>
<dbReference type="GeneID" id="34301832"/>
<sequence length="107" mass="12161">MQNFLTQHPIESHRQQLINSIKNFSTPKKRFPVKHQLSADEIIARLELALNTNSPVTMQINNSLLSEDVANLFGFIYQNNQGQILVQSPKTHKMTSVLPGTIRHLSI</sequence>
<comment type="caution">
    <text evidence="2">The sequence shown here is derived from an EMBL/GenBank/DDBJ whole genome shotgun (WGS) entry which is preliminary data.</text>
</comment>
<accession>A0A9Q3SW25</accession>
<evidence type="ECO:0000313" key="3">
    <source>
        <dbReference type="Proteomes" id="UP000199271"/>
    </source>
</evidence>
<dbReference type="EMBL" id="JAHBFI010000016">
    <property type="protein sequence ID" value="MBZ5962825.1"/>
    <property type="molecule type" value="Genomic_DNA"/>
</dbReference>
<reference evidence="2" key="2">
    <citation type="submission" date="2021-05" db="EMBL/GenBank/DDBJ databases">
        <title>Pangenome of Leuconostoc gelidum warrants species status for Leuconostoc gelidum subsp. gasicomitatum.</title>
        <authorList>
            <person name="Johansson P."/>
            <person name="Sade E."/>
            <person name="Hultman J."/>
            <person name="Auvinen P."/>
            <person name="Bjorkroth J."/>
        </authorList>
    </citation>
    <scope>NUCLEOTIDE SEQUENCE</scope>
    <source>
        <strain evidence="2">A.21.4</strain>
    </source>
</reference>
<protein>
    <submittedName>
        <fullName evidence="2">Uncharacterized protein</fullName>
    </submittedName>
</protein>
<dbReference type="Proteomes" id="UP000752647">
    <property type="component" value="Unassembled WGS sequence"/>
</dbReference>
<dbReference type="OMA" id="SPKTHKM"/>
<evidence type="ECO:0000313" key="2">
    <source>
        <dbReference type="EMBL" id="MBZ5962825.1"/>
    </source>
</evidence>
<dbReference type="EMBL" id="FBSY01000007">
    <property type="protein sequence ID" value="CUW12000.1"/>
    <property type="molecule type" value="Genomic_DNA"/>
</dbReference>
<dbReference type="Proteomes" id="UP000199271">
    <property type="component" value="Unassembled WGS sequence"/>
</dbReference>
<organism evidence="2 4">
    <name type="scientific">Leuconostoc gasicomitatum</name>
    <dbReference type="NCBI Taxonomy" id="115778"/>
    <lineage>
        <taxon>Bacteria</taxon>
        <taxon>Bacillati</taxon>
        <taxon>Bacillota</taxon>
        <taxon>Bacilli</taxon>
        <taxon>Lactobacillales</taxon>
        <taxon>Lactobacillaceae</taxon>
        <taxon>Leuconostoc</taxon>
        <taxon>Leuconostoc gelidum group</taxon>
    </lineage>
</organism>
<name>A0A9Q3SW25_9LACO</name>
<reference evidence="1 3" key="1">
    <citation type="submission" date="2015-12" db="EMBL/GenBank/DDBJ databases">
        <authorList>
            <person name="Andreevskaya M."/>
        </authorList>
    </citation>
    <scope>NUCLEOTIDE SEQUENCE [LARGE SCALE GENOMIC DNA]</scope>
    <source>
        <strain evidence="1 3">C122c</strain>
    </source>
</reference>
<dbReference type="AlphaFoldDB" id="A0A9Q3SW25"/>
<evidence type="ECO:0000313" key="4">
    <source>
        <dbReference type="Proteomes" id="UP000752647"/>
    </source>
</evidence>